<accession>A0AAD9SRF3</accession>
<comment type="caution">
    <text evidence="2">The sequence shown here is derived from an EMBL/GenBank/DDBJ whole genome shotgun (WGS) entry which is preliminary data.</text>
</comment>
<dbReference type="PANTHER" id="PTHR37845">
    <property type="entry name" value="SEQUENCE ORPHAN"/>
    <property type="match status" value="1"/>
</dbReference>
<feature type="region of interest" description="Disordered" evidence="1">
    <location>
        <begin position="152"/>
        <end position="175"/>
    </location>
</feature>
<evidence type="ECO:0000313" key="3">
    <source>
        <dbReference type="Proteomes" id="UP001265746"/>
    </source>
</evidence>
<gene>
    <name evidence="2" type="ORF">N8I77_001320</name>
</gene>
<feature type="compositionally biased region" description="Polar residues" evidence="1">
    <location>
        <begin position="152"/>
        <end position="167"/>
    </location>
</feature>
<proteinExistence type="predicted"/>
<organism evidence="2 3">
    <name type="scientific">Phomopsis amygdali</name>
    <name type="common">Fusicoccum amygdali</name>
    <dbReference type="NCBI Taxonomy" id="1214568"/>
    <lineage>
        <taxon>Eukaryota</taxon>
        <taxon>Fungi</taxon>
        <taxon>Dikarya</taxon>
        <taxon>Ascomycota</taxon>
        <taxon>Pezizomycotina</taxon>
        <taxon>Sordariomycetes</taxon>
        <taxon>Sordariomycetidae</taxon>
        <taxon>Diaporthales</taxon>
        <taxon>Diaporthaceae</taxon>
        <taxon>Diaporthe</taxon>
    </lineage>
</organism>
<evidence type="ECO:0000256" key="1">
    <source>
        <dbReference type="SAM" id="MobiDB-lite"/>
    </source>
</evidence>
<dbReference type="PANTHER" id="PTHR37845:SF1">
    <property type="entry name" value="SEQUENCE ORPHAN"/>
    <property type="match status" value="1"/>
</dbReference>
<keyword evidence="3" id="KW-1185">Reference proteome</keyword>
<name>A0AAD9SRF3_PHOAM</name>
<evidence type="ECO:0000313" key="2">
    <source>
        <dbReference type="EMBL" id="KAK2614502.1"/>
    </source>
</evidence>
<reference evidence="2" key="1">
    <citation type="submission" date="2023-06" db="EMBL/GenBank/DDBJ databases">
        <authorList>
            <person name="Noh H."/>
        </authorList>
    </citation>
    <scope>NUCLEOTIDE SEQUENCE</scope>
    <source>
        <strain evidence="2">DUCC20226</strain>
    </source>
</reference>
<protein>
    <submittedName>
        <fullName evidence="2">Uncharacterized protein</fullName>
    </submittedName>
</protein>
<dbReference type="AlphaFoldDB" id="A0AAD9SRF3"/>
<dbReference type="EMBL" id="JAUJFL010000001">
    <property type="protein sequence ID" value="KAK2614505.1"/>
    <property type="molecule type" value="Genomic_DNA"/>
</dbReference>
<dbReference type="EMBL" id="JAUJFL010000001">
    <property type="protein sequence ID" value="KAK2614503.1"/>
    <property type="molecule type" value="Genomic_DNA"/>
</dbReference>
<sequence length="310" mass="33157">MEKESRNTSPSNGHEDICFQRHMVADTIAAITSAAIIAPIITATDRSVVESVSTSSPLLKTLAKHLLCPFINPRRFFATKPVFVVWTLYAATYFTANVTETVFEKYFAIEKALTGTIVSSAVFIVNTPLGVWKDVRFSQFFSTLQEPAAQTTTTKTSRVAASAQTGAGSPKAASPQIGGARKVPISATGAFLLRDIITVFGSFALAPQVSAVIPDALARTEKAKASAAQLIVPALTQVVATPVHLLALDIYNRPGRLGFAGRAAKMREKLASTTVMRAFRLVPAFGFGVIFNNHLRSSLKAGGAWDEQAP</sequence>
<dbReference type="InterPro" id="IPR038781">
    <property type="entry name" value="C365.16-ike"/>
</dbReference>
<dbReference type="Proteomes" id="UP001265746">
    <property type="component" value="Unassembled WGS sequence"/>
</dbReference>
<dbReference type="GO" id="GO:0005739">
    <property type="term" value="C:mitochondrion"/>
    <property type="evidence" value="ECO:0007669"/>
    <property type="project" value="TreeGrafter"/>
</dbReference>
<dbReference type="EMBL" id="JAUJFL010000001">
    <property type="protein sequence ID" value="KAK2614502.1"/>
    <property type="molecule type" value="Genomic_DNA"/>
</dbReference>